<dbReference type="HAMAP" id="MF_00936">
    <property type="entry name" value="ParC_type1"/>
    <property type="match status" value="1"/>
</dbReference>
<dbReference type="EC" id="5.6.2.2" evidence="7"/>
<evidence type="ECO:0000256" key="6">
    <source>
        <dbReference type="ARBA" id="ARBA00023235"/>
    </source>
</evidence>
<evidence type="ECO:0000256" key="4">
    <source>
        <dbReference type="ARBA" id="ARBA00023125"/>
    </source>
</evidence>
<keyword evidence="6 7" id="KW-0413">Isomerase</keyword>
<dbReference type="PROSITE" id="PS52040">
    <property type="entry name" value="TOPO_IIA"/>
    <property type="match status" value="1"/>
</dbReference>
<comment type="caution">
    <text evidence="11">The sequence shown here is derived from an EMBL/GenBank/DDBJ whole genome shotgun (WGS) entry which is preliminary data.</text>
</comment>
<keyword evidence="2 7" id="KW-1003">Cell membrane</keyword>
<evidence type="ECO:0000256" key="3">
    <source>
        <dbReference type="ARBA" id="ARBA00023029"/>
    </source>
</evidence>
<evidence type="ECO:0000313" key="11">
    <source>
        <dbReference type="EMBL" id="MFD2096942.1"/>
    </source>
</evidence>
<feature type="compositionally biased region" description="Acidic residues" evidence="9">
    <location>
        <begin position="756"/>
        <end position="766"/>
    </location>
</feature>
<proteinExistence type="inferred from homology"/>
<comment type="subcellular location">
    <subcellularLocation>
        <location evidence="7">Cell membrane</location>
        <topology evidence="7">Peripheral membrane protein</topology>
    </subcellularLocation>
</comment>
<evidence type="ECO:0000256" key="2">
    <source>
        <dbReference type="ARBA" id="ARBA00022475"/>
    </source>
</evidence>
<reference evidence="12" key="1">
    <citation type="journal article" date="2019" name="Int. J. Syst. Evol. Microbiol.">
        <title>The Global Catalogue of Microorganisms (GCM) 10K type strain sequencing project: providing services to taxonomists for standard genome sequencing and annotation.</title>
        <authorList>
            <consortium name="The Broad Institute Genomics Platform"/>
            <consortium name="The Broad Institute Genome Sequencing Center for Infectious Disease"/>
            <person name="Wu L."/>
            <person name="Ma J."/>
        </authorList>
    </citation>
    <scope>NUCLEOTIDE SEQUENCE [LARGE SCALE GENOMIC DNA]</scope>
    <source>
        <strain evidence="12">CGMCC 1.10992</strain>
    </source>
</reference>
<dbReference type="EMBL" id="JBHUHT010000014">
    <property type="protein sequence ID" value="MFD2096942.1"/>
    <property type="molecule type" value="Genomic_DNA"/>
</dbReference>
<evidence type="ECO:0000256" key="5">
    <source>
        <dbReference type="ARBA" id="ARBA00023136"/>
    </source>
</evidence>
<dbReference type="SUPFAM" id="SSF56719">
    <property type="entry name" value="Type II DNA topoisomerase"/>
    <property type="match status" value="1"/>
</dbReference>
<dbReference type="SUPFAM" id="SSF101904">
    <property type="entry name" value="GyrA/ParC C-terminal domain-like"/>
    <property type="match status" value="1"/>
</dbReference>
<feature type="region of interest" description="Disordered" evidence="9">
    <location>
        <begin position="728"/>
        <end position="781"/>
    </location>
</feature>
<keyword evidence="3 7" id="KW-0799">Topoisomerase</keyword>
<keyword evidence="12" id="KW-1185">Reference proteome</keyword>
<evidence type="ECO:0000256" key="7">
    <source>
        <dbReference type="HAMAP-Rule" id="MF_00936"/>
    </source>
</evidence>
<feature type="domain" description="Topo IIA-type catalytic" evidence="10">
    <location>
        <begin position="38"/>
        <end position="501"/>
    </location>
</feature>
<evidence type="ECO:0000259" key="10">
    <source>
        <dbReference type="PROSITE" id="PS52040"/>
    </source>
</evidence>
<dbReference type="SMART" id="SM00434">
    <property type="entry name" value="TOP4c"/>
    <property type="match status" value="1"/>
</dbReference>
<comment type="function">
    <text evidence="7">Topoisomerase IV is essential for chromosome segregation. It relaxes supercoiled DNA. Performs the decatenation events required during the replication of a circular DNA molecule.</text>
</comment>
<protein>
    <recommendedName>
        <fullName evidence="7">DNA topoisomerase 4 subunit A</fullName>
        <ecNumber evidence="7">5.6.2.2</ecNumber>
    </recommendedName>
    <alternativeName>
        <fullName evidence="7">Topoisomerase IV subunit A</fullName>
    </alternativeName>
</protein>
<organism evidence="11 12">
    <name type="scientific">Corallincola platygyrae</name>
    <dbReference type="NCBI Taxonomy" id="1193278"/>
    <lineage>
        <taxon>Bacteria</taxon>
        <taxon>Pseudomonadati</taxon>
        <taxon>Pseudomonadota</taxon>
        <taxon>Gammaproteobacteria</taxon>
        <taxon>Alteromonadales</taxon>
        <taxon>Psychromonadaceae</taxon>
        <taxon>Corallincola</taxon>
    </lineage>
</organism>
<dbReference type="InterPro" id="IPR002205">
    <property type="entry name" value="Topo_IIA_dom_A"/>
</dbReference>
<dbReference type="NCBIfam" id="NF004044">
    <property type="entry name" value="PRK05561.1"/>
    <property type="match status" value="1"/>
</dbReference>
<dbReference type="Gene3D" id="3.90.199.10">
    <property type="entry name" value="Topoisomerase II, domain 5"/>
    <property type="match status" value="1"/>
</dbReference>
<dbReference type="RefSeq" id="WP_345339755.1">
    <property type="nucleotide sequence ID" value="NZ_BAABLI010000011.1"/>
</dbReference>
<evidence type="ECO:0000256" key="8">
    <source>
        <dbReference type="PROSITE-ProRule" id="PRU01384"/>
    </source>
</evidence>
<keyword evidence="5 7" id="KW-0472">Membrane</keyword>
<accession>A0ABW4XNS9</accession>
<dbReference type="Gene3D" id="1.10.268.10">
    <property type="entry name" value="Topoisomerase, domain 3"/>
    <property type="match status" value="1"/>
</dbReference>
<feature type="site" description="Interaction with DNA" evidence="7">
    <location>
        <position position="84"/>
    </location>
</feature>
<dbReference type="NCBIfam" id="TIGR01062">
    <property type="entry name" value="parC_Gneg"/>
    <property type="match status" value="1"/>
</dbReference>
<name>A0ABW4XNS9_9GAMM</name>
<dbReference type="InterPro" id="IPR050220">
    <property type="entry name" value="Type_II_DNA_Topoisomerases"/>
</dbReference>
<dbReference type="GO" id="GO:0003918">
    <property type="term" value="F:DNA topoisomerase type II (double strand cut, ATP-hydrolyzing) activity"/>
    <property type="evidence" value="ECO:0007669"/>
    <property type="project" value="UniProtKB-EC"/>
</dbReference>
<dbReference type="Gene3D" id="3.30.1360.40">
    <property type="match status" value="1"/>
</dbReference>
<dbReference type="InterPro" id="IPR013760">
    <property type="entry name" value="Topo_IIA-like_dom_sf"/>
</dbReference>
<dbReference type="PANTHER" id="PTHR43493:SF1">
    <property type="entry name" value="DNA TOPOISOMERASE 4 SUBUNIT A"/>
    <property type="match status" value="1"/>
</dbReference>
<dbReference type="InterPro" id="IPR013757">
    <property type="entry name" value="Topo_IIA_A_a_sf"/>
</dbReference>
<feature type="active site" description="O-(5'-phospho-DNA)-tyrosine intermediate" evidence="7 8">
    <location>
        <position position="127"/>
    </location>
</feature>
<feature type="site" description="Interaction with DNA" evidence="7">
    <location>
        <position position="82"/>
    </location>
</feature>
<gene>
    <name evidence="7 11" type="primary">parC</name>
    <name evidence="11" type="ORF">ACFSJ3_13175</name>
</gene>
<dbReference type="InterPro" id="IPR035516">
    <property type="entry name" value="Gyrase/topoIV_suA_C"/>
</dbReference>
<comment type="catalytic activity">
    <reaction evidence="1 7 8">
        <text>ATP-dependent breakage, passage and rejoining of double-stranded DNA.</text>
        <dbReference type="EC" id="5.6.2.2"/>
    </reaction>
</comment>
<comment type="similarity">
    <text evidence="7">Belongs to the type II topoisomerase GyrA/ParC subunit family. ParC type 1 subfamily.</text>
</comment>
<sequence>MSDSTAFSLDGVEQVPLRQFTEEAYLNYSMYVIMDRALPHIGDGLKPVQRRIIYAMSELGLSAASKHKKSARTVGDVLGKYHPHGDSACYEAMVLMAQPFSYRYPLIDGQGNWGAPDDPKSFAAMRYTEARLAKFSEVLLSELGQGTADWQPNFDGTMKEPKVLPARLPHVLLNGVTGIAVGMATDIPPHNINEVVNACVHLLDNPKAELDALMEFVKGPDFPTEAEIITPRSELQKIYQSGRGSLKMRAVFQIESGDIVIHALPHQVSGGKILEQIAAQMQAKKLPMVSDLRDESDHENPTRLVISPRSNRVDVEQLMQHLFATTDLERNYRVNLNMLGLDGRPQVKSLDRILSEWLEYRKTTVRRRLQYRLDKVLARLHILDGLLIAFLNIDEVIEIIRNEDEPKQELMARFGLSDKQAEAILELKLRHLAKLEEMKIKGEQTDLDKERQQLELTLGSDRRMKTLIKKELQEVAEKHGDERRSPLVERIEAKALSEKDLVPSEAVTVVVSDKGWARCAKGHDVDAPNLSYKSGDQYKASAAGRSNQPVVFLDSSGRSFATDAHTLPSARSQGEPLSGRFSIVAGETIEHVLMATPGQRYLMASDAGYGFVGSFDNMVSRNKNGKALLTLPTGANVLKPCTVKDVESEFCLAISNEGRMLVFPLSQLPELAKGKGNKIISIPSARSASREEYVKVLEVIPADAEVTLWAGKRKLTLKPADIEHYKGERGRRGNKLPRGLQRVDSVEWTLASPSDDSVDGGSEDSDPTNPSSGTGESENLF</sequence>
<evidence type="ECO:0000256" key="9">
    <source>
        <dbReference type="SAM" id="MobiDB-lite"/>
    </source>
</evidence>
<evidence type="ECO:0000313" key="12">
    <source>
        <dbReference type="Proteomes" id="UP001597380"/>
    </source>
</evidence>
<keyword evidence="4 7" id="KW-0238">DNA-binding</keyword>
<dbReference type="Pfam" id="PF00521">
    <property type="entry name" value="DNA_topoisoIV"/>
    <property type="match status" value="1"/>
</dbReference>
<dbReference type="PANTHER" id="PTHR43493">
    <property type="entry name" value="DNA GYRASE/TOPOISOMERASE SUBUNIT A"/>
    <property type="match status" value="1"/>
</dbReference>
<feature type="compositionally biased region" description="Polar residues" evidence="9">
    <location>
        <begin position="768"/>
        <end position="781"/>
    </location>
</feature>
<dbReference type="InterPro" id="IPR013758">
    <property type="entry name" value="Topo_IIA_A/C_ab"/>
</dbReference>
<dbReference type="Proteomes" id="UP001597380">
    <property type="component" value="Unassembled WGS sequence"/>
</dbReference>
<dbReference type="CDD" id="cd00187">
    <property type="entry name" value="TOP4c"/>
    <property type="match status" value="1"/>
</dbReference>
<comment type="subunit">
    <text evidence="7">Heterotetramer composed of ParC and ParE.</text>
</comment>
<dbReference type="InterPro" id="IPR005742">
    <property type="entry name" value="TopoIV_A_Gneg"/>
</dbReference>
<evidence type="ECO:0000256" key="1">
    <source>
        <dbReference type="ARBA" id="ARBA00000185"/>
    </source>
</evidence>
<dbReference type="Gene3D" id="2.120.10.90">
    <property type="entry name" value="DNA gyrase/topoisomerase IV, subunit A, C-terminal"/>
    <property type="match status" value="1"/>
</dbReference>
<feature type="site" description="Interaction with DNA" evidence="7">
    <location>
        <position position="46"/>
    </location>
</feature>
<feature type="site" description="Transition state stabilizer" evidence="7">
    <location>
        <position position="126"/>
    </location>
</feature>